<proteinExistence type="predicted"/>
<keyword evidence="2" id="KW-0812">Transmembrane</keyword>
<feature type="transmembrane region" description="Helical" evidence="2">
    <location>
        <begin position="72"/>
        <end position="94"/>
    </location>
</feature>
<comment type="caution">
    <text evidence="4">The sequence shown here is derived from an EMBL/GenBank/DDBJ whole genome shotgun (WGS) entry which is preliminary data.</text>
</comment>
<name>A0A7Z0C570_9ACTN</name>
<reference evidence="4 5" key="1">
    <citation type="submission" date="2020-07" db="EMBL/GenBank/DDBJ databases">
        <title>Sequencing the genomes of 1000 actinobacteria strains.</title>
        <authorList>
            <person name="Klenk H.-P."/>
        </authorList>
    </citation>
    <scope>NUCLEOTIDE SEQUENCE [LARGE SCALE GENOMIC DNA]</scope>
    <source>
        <strain evidence="4 5">DSM 18248</strain>
    </source>
</reference>
<dbReference type="EMBL" id="JACBZI010000001">
    <property type="protein sequence ID" value="NYI12052.1"/>
    <property type="molecule type" value="Genomic_DNA"/>
</dbReference>
<feature type="region of interest" description="Disordered" evidence="1">
    <location>
        <begin position="1"/>
        <end position="56"/>
    </location>
</feature>
<protein>
    <recommendedName>
        <fullName evidence="3">DUF3566 domain-containing protein</fullName>
    </recommendedName>
</protein>
<keyword evidence="2" id="KW-0472">Membrane</keyword>
<keyword evidence="5" id="KW-1185">Reference proteome</keyword>
<dbReference type="RefSeq" id="WP_179532657.1">
    <property type="nucleotide sequence ID" value="NZ_BAAAPP010000001.1"/>
</dbReference>
<evidence type="ECO:0000256" key="1">
    <source>
        <dbReference type="SAM" id="MobiDB-lite"/>
    </source>
</evidence>
<evidence type="ECO:0000259" key="3">
    <source>
        <dbReference type="Pfam" id="PF12089"/>
    </source>
</evidence>
<dbReference type="Proteomes" id="UP000537326">
    <property type="component" value="Unassembled WGS sequence"/>
</dbReference>
<evidence type="ECO:0000313" key="4">
    <source>
        <dbReference type="EMBL" id="NYI12052.1"/>
    </source>
</evidence>
<feature type="domain" description="DUF3566" evidence="3">
    <location>
        <begin position="53"/>
        <end position="172"/>
    </location>
</feature>
<feature type="transmembrane region" description="Helical" evidence="2">
    <location>
        <begin position="130"/>
        <end position="156"/>
    </location>
</feature>
<dbReference type="InterPro" id="IPR021949">
    <property type="entry name" value="DUF3566_TM"/>
</dbReference>
<keyword evidence="2" id="KW-1133">Transmembrane helix</keyword>
<accession>A0A7Z0C570</accession>
<dbReference type="Pfam" id="PF12089">
    <property type="entry name" value="DUF3566"/>
    <property type="match status" value="1"/>
</dbReference>
<sequence length="174" mass="18588">MTDRSTEQRTTRPGPARKPAETPARPPLAERISQRLARTEDSSAARPASGRPPRRARLRLTRVDPWSVMKTSFLLSIAFAIVTVVSVAMVWAVLGGAGVWDSINATVSDVVGEEGASDFDIENYLGTSRVLGFTMLIAAIDVVLLTAVATLTAFLYNMSAALLGGVDVTLAEDN</sequence>
<organism evidence="4 5">
    <name type="scientific">Nocardioides marinus</name>
    <dbReference type="NCBI Taxonomy" id="374514"/>
    <lineage>
        <taxon>Bacteria</taxon>
        <taxon>Bacillati</taxon>
        <taxon>Actinomycetota</taxon>
        <taxon>Actinomycetes</taxon>
        <taxon>Propionibacteriales</taxon>
        <taxon>Nocardioidaceae</taxon>
        <taxon>Nocardioides</taxon>
    </lineage>
</organism>
<feature type="compositionally biased region" description="Basic and acidic residues" evidence="1">
    <location>
        <begin position="1"/>
        <end position="10"/>
    </location>
</feature>
<evidence type="ECO:0000256" key="2">
    <source>
        <dbReference type="SAM" id="Phobius"/>
    </source>
</evidence>
<gene>
    <name evidence="4" type="ORF">BKA05_003567</name>
</gene>
<evidence type="ECO:0000313" key="5">
    <source>
        <dbReference type="Proteomes" id="UP000537326"/>
    </source>
</evidence>
<dbReference type="AlphaFoldDB" id="A0A7Z0C570"/>